<name>A0A7Z0VN53_9GAMM</name>
<evidence type="ECO:0000313" key="2">
    <source>
        <dbReference type="EMBL" id="ODJ88680.1"/>
    </source>
</evidence>
<comment type="caution">
    <text evidence="2">The sequence shown here is derived from an EMBL/GenBank/DDBJ whole genome shotgun (WGS) entry which is preliminary data.</text>
</comment>
<organism evidence="2 3">
    <name type="scientific">Candidatus Thiodiazotropha endolucinida</name>
    <dbReference type="NCBI Taxonomy" id="1655433"/>
    <lineage>
        <taxon>Bacteria</taxon>
        <taxon>Pseudomonadati</taxon>
        <taxon>Pseudomonadota</taxon>
        <taxon>Gammaproteobacteria</taxon>
        <taxon>Chromatiales</taxon>
        <taxon>Sedimenticolaceae</taxon>
        <taxon>Candidatus Thiodiazotropha</taxon>
    </lineage>
</organism>
<keyword evidence="1" id="KW-1133">Transmembrane helix</keyword>
<dbReference type="RefSeq" id="WP_069122180.1">
    <property type="nucleotide sequence ID" value="NZ_MARB01000005.1"/>
</dbReference>
<evidence type="ECO:0000256" key="1">
    <source>
        <dbReference type="SAM" id="Phobius"/>
    </source>
</evidence>
<dbReference type="PANTHER" id="PTHR35337:SF1">
    <property type="entry name" value="SLR1478 PROTEIN"/>
    <property type="match status" value="1"/>
</dbReference>
<accession>A0A7Z0VN53</accession>
<proteinExistence type="predicted"/>
<evidence type="ECO:0000313" key="3">
    <source>
        <dbReference type="Proteomes" id="UP000094769"/>
    </source>
</evidence>
<keyword evidence="1" id="KW-0472">Membrane</keyword>
<reference evidence="2 3" key="1">
    <citation type="submission" date="2016-06" db="EMBL/GenBank/DDBJ databases">
        <title>Genome sequence of endosymbiont of Candidatus Endolucinida thiodiazotropha.</title>
        <authorList>
            <person name="Poehlein A."/>
            <person name="Koenig S."/>
            <person name="Heiden S.E."/>
            <person name="Thuermer A."/>
            <person name="Voget S."/>
            <person name="Daniel R."/>
            <person name="Markert S."/>
            <person name="Gros O."/>
            <person name="Schweder T."/>
        </authorList>
    </citation>
    <scope>NUCLEOTIDE SEQUENCE [LARGE SCALE GENOMIC DNA]</scope>
    <source>
        <strain evidence="2 3">COS</strain>
    </source>
</reference>
<keyword evidence="1" id="KW-0812">Transmembrane</keyword>
<feature type="transmembrane region" description="Helical" evidence="1">
    <location>
        <begin position="108"/>
        <end position="128"/>
    </location>
</feature>
<dbReference type="PANTHER" id="PTHR35337">
    <property type="entry name" value="SLR1478 PROTEIN"/>
    <property type="match status" value="1"/>
</dbReference>
<dbReference type="InterPro" id="IPR002798">
    <property type="entry name" value="SpoIIM-like"/>
</dbReference>
<dbReference type="AlphaFoldDB" id="A0A7Z0VN53"/>
<dbReference type="OrthoDB" id="9792847at2"/>
<feature type="transmembrane region" description="Helical" evidence="1">
    <location>
        <begin position="232"/>
        <end position="251"/>
    </location>
</feature>
<protein>
    <recommendedName>
        <fullName evidence="4">Stage II sporulation protein M</fullName>
    </recommendedName>
</protein>
<dbReference type="EMBL" id="MARB01000005">
    <property type="protein sequence ID" value="ODJ88680.1"/>
    <property type="molecule type" value="Genomic_DNA"/>
</dbReference>
<evidence type="ECO:0008006" key="4">
    <source>
        <dbReference type="Google" id="ProtNLM"/>
    </source>
</evidence>
<feature type="transmembrane region" description="Helical" evidence="1">
    <location>
        <begin position="301"/>
        <end position="320"/>
    </location>
</feature>
<feature type="transmembrane region" description="Helical" evidence="1">
    <location>
        <begin position="191"/>
        <end position="212"/>
    </location>
</feature>
<dbReference type="Pfam" id="PF01944">
    <property type="entry name" value="SpoIIM"/>
    <property type="match status" value="1"/>
</dbReference>
<keyword evidence="3" id="KW-1185">Reference proteome</keyword>
<dbReference type="Proteomes" id="UP000094769">
    <property type="component" value="Unassembled WGS sequence"/>
</dbReference>
<feature type="transmembrane region" description="Helical" evidence="1">
    <location>
        <begin position="272"/>
        <end position="295"/>
    </location>
</feature>
<sequence>MRQQQFEMENQSLWDHITVLMDDLRRPQGKRRLSLQEQLCFPAHYRQLCSHYALARGRGFSPALIEQLHGMVLRGHSLFYRQQGGWRWRLLGFISAGFPSAVRRSGGYFAISLLFFLLPAVLMGVGCYQQEDLIYTLIDDTTVAQMESSYDPTNLRLGRALERESETDFTMFGYYILNNIGIGFRTFASGILFAVGTLFILLFNGLVIGGLAGHLTQLGYHDTFWPFVSGHGSFELTAIVICGAAGLRLGHAVIAPGQWTRVQALKHQAEEALLLVMGAALMLLVAAFIEAFWSSMQLQPMTKYLVAALLWSVVIAYLLMMGRGRRGSH</sequence>
<gene>
    <name evidence="2" type="ORF">CODIS_12310</name>
</gene>